<sequence length="1195" mass="134872">MNESKPGKTAPRLLQDLLTYDPRYEERAGRNLLTSAPPHHDPDSQPARQVPTRNCRHAFMIKPGQSMPPEAGQEPSHDTIYKVAAFCERCRWHLDVVVDLRDNGSQNTPCGQGTDVGIHHFRYVSDGNQDQDLFGIPNIPRSYRFRCSADKCPVELTIRLHPPRFSDQDYSLLTNTLALRKRLDTAKTIAGDRADGQMARPVDALDYLITYLTDSLNPQKGKGRIPVLNRKFLKTFGRDCDDILNRLGFTPAIEIDDEGGQVDVWHLPKPSEAQNPLDEANDWTIIDDALHELNVLIMGMPERDRTNVRHPPTQPQPALGTIERALGCSDYSKKPMSRTEALANHEDHPYYAGLGAVGDFSDALLLISFALQSAADPKNSTYYFECLQSIGRGRDSYDLNSQVAVLASQGLTDRKDVHAAYKYFGLSLDHIELLSDDFIVSQFRSRLQDISSSMAQEAREKLRIIGHARHSQLMLQEASDAIETYEQALSWLGLDSSQPDDFVVTMFGVKISDNANSRPTARKAVLKIAEERNSVTLRRFLSSGKLDNDMDIGDAYALIGVPDRTQKLDLEFLKAQVESYIQGEPQKESRYWRAYDLVVQDQTENPRRSIPHKRNIYPSAEWPVGCENIGNTCYLNSVLQFLFTIKPLREMVLHCENYFEDRDLDTLSPKKVVGRRIVGQDEVQRAQQFVVELKQLFDLMVHSDDESVKPNRRLAALALSRQATGSQQADTAPSKSHLKTIDGAPVYGPVLNPDIPHEESGTDSPMRDVDETVNGTMDNSAGQDEAKVPKPEHPSRPPPVPPRAEARTGAQPEQDLMAAIEASARQQDAAEILNNIFDLLGCAIKGDVNNVLPDGEQNDLIKQLFFMNVTHITEQKDKLSEEKKELTDAYGVYAGRDMSLYAALDNGFSKNEIENSGKTKYEILETAAPVQIINIKRAVFNKVEGITKDESHIALDEVLYLDRYLRQTSSRSEEVMQSLRKKQWELRNQVHKLEADKARLAENDLKIPLPNAVEECAELISNIVQARSDQLVDAEDDTSSLRDVAEELKDRGYHLRREIEDVAAQMADLDEEINSLFKACTDHPYRLHAIFIHRGNTGGGHYWIYIFDHQRKFWRKYNDGHVDKVVNLDEVFKKPEDKTPATASGVVYVREDLVDEHTEAVRRDPSPRADVEMRDESNDHDQYEDVQILNGVESS</sequence>
<feature type="compositionally biased region" description="Basic and acidic residues" evidence="8">
    <location>
        <begin position="755"/>
        <end position="770"/>
    </location>
</feature>
<evidence type="ECO:0000256" key="6">
    <source>
        <dbReference type="ARBA" id="ARBA00022807"/>
    </source>
</evidence>
<feature type="compositionally biased region" description="Basic and acidic residues" evidence="8">
    <location>
        <begin position="784"/>
        <end position="795"/>
    </location>
</feature>
<proteinExistence type="predicted"/>
<feature type="coiled-coil region" evidence="7">
    <location>
        <begin position="1031"/>
        <end position="1079"/>
    </location>
</feature>
<feature type="compositionally biased region" description="Polar residues" evidence="8">
    <location>
        <begin position="773"/>
        <end position="782"/>
    </location>
</feature>
<evidence type="ECO:0000256" key="4">
    <source>
        <dbReference type="ARBA" id="ARBA00022786"/>
    </source>
</evidence>
<dbReference type="PROSITE" id="PS00973">
    <property type="entry name" value="USP_2"/>
    <property type="match status" value="1"/>
</dbReference>
<dbReference type="GO" id="GO:0016579">
    <property type="term" value="P:protein deubiquitination"/>
    <property type="evidence" value="ECO:0007669"/>
    <property type="project" value="InterPro"/>
</dbReference>
<dbReference type="InterPro" id="IPR028889">
    <property type="entry name" value="USP"/>
</dbReference>
<keyword evidence="6" id="KW-0788">Thiol protease</keyword>
<dbReference type="GO" id="GO:0061136">
    <property type="term" value="P:regulation of proteasomal protein catabolic process"/>
    <property type="evidence" value="ECO:0007669"/>
    <property type="project" value="TreeGrafter"/>
</dbReference>
<evidence type="ECO:0000259" key="9">
    <source>
        <dbReference type="PROSITE" id="PS50235"/>
    </source>
</evidence>
<keyword evidence="3" id="KW-0645">Protease</keyword>
<evidence type="ECO:0000256" key="2">
    <source>
        <dbReference type="ARBA" id="ARBA00012759"/>
    </source>
</evidence>
<evidence type="ECO:0000256" key="1">
    <source>
        <dbReference type="ARBA" id="ARBA00000707"/>
    </source>
</evidence>
<dbReference type="AlphaFoldDB" id="A0A9P4R6G6"/>
<comment type="caution">
    <text evidence="10">The sequence shown here is derived from an EMBL/GenBank/DDBJ whole genome shotgun (WGS) entry which is preliminary data.</text>
</comment>
<evidence type="ECO:0000313" key="10">
    <source>
        <dbReference type="EMBL" id="KAF2737905.1"/>
    </source>
</evidence>
<accession>A0A9P4R6G6</accession>
<dbReference type="InterPro" id="IPR001394">
    <property type="entry name" value="Peptidase_C19_UCH"/>
</dbReference>
<dbReference type="SUPFAM" id="SSF54001">
    <property type="entry name" value="Cysteine proteinases"/>
    <property type="match status" value="1"/>
</dbReference>
<dbReference type="InterPro" id="IPR038765">
    <property type="entry name" value="Papain-like_cys_pep_sf"/>
</dbReference>
<dbReference type="GO" id="GO:0070628">
    <property type="term" value="F:proteasome binding"/>
    <property type="evidence" value="ECO:0007669"/>
    <property type="project" value="TreeGrafter"/>
</dbReference>
<feature type="region of interest" description="Disordered" evidence="8">
    <location>
        <begin position="25"/>
        <end position="50"/>
    </location>
</feature>
<feature type="compositionally biased region" description="Polar residues" evidence="8">
    <location>
        <begin position="722"/>
        <end position="734"/>
    </location>
</feature>
<dbReference type="EMBL" id="ML996112">
    <property type="protein sequence ID" value="KAF2737905.1"/>
    <property type="molecule type" value="Genomic_DNA"/>
</dbReference>
<evidence type="ECO:0000256" key="5">
    <source>
        <dbReference type="ARBA" id="ARBA00022801"/>
    </source>
</evidence>
<feature type="region of interest" description="Disordered" evidence="8">
    <location>
        <begin position="1157"/>
        <end position="1195"/>
    </location>
</feature>
<name>A0A9P4R6G6_9PLEO</name>
<dbReference type="InterPro" id="IPR044635">
    <property type="entry name" value="UBP14-like"/>
</dbReference>
<dbReference type="Gene3D" id="3.90.70.10">
    <property type="entry name" value="Cysteine proteinases"/>
    <property type="match status" value="2"/>
</dbReference>
<dbReference type="EC" id="3.4.19.12" evidence="2"/>
<evidence type="ECO:0000256" key="7">
    <source>
        <dbReference type="SAM" id="Coils"/>
    </source>
</evidence>
<organism evidence="10 11">
    <name type="scientific">Polyplosphaeria fusca</name>
    <dbReference type="NCBI Taxonomy" id="682080"/>
    <lineage>
        <taxon>Eukaryota</taxon>
        <taxon>Fungi</taxon>
        <taxon>Dikarya</taxon>
        <taxon>Ascomycota</taxon>
        <taxon>Pezizomycotina</taxon>
        <taxon>Dothideomycetes</taxon>
        <taxon>Pleosporomycetidae</taxon>
        <taxon>Pleosporales</taxon>
        <taxon>Tetraplosphaeriaceae</taxon>
        <taxon>Polyplosphaeria</taxon>
    </lineage>
</organism>
<comment type="catalytic activity">
    <reaction evidence="1">
        <text>Thiol-dependent hydrolysis of ester, thioester, amide, peptide and isopeptide bonds formed by the C-terminal Gly of ubiquitin (a 76-residue protein attached to proteins as an intracellular targeting signal).</text>
        <dbReference type="EC" id="3.4.19.12"/>
    </reaction>
</comment>
<dbReference type="InterPro" id="IPR025305">
    <property type="entry name" value="UCH_repeat_domain"/>
</dbReference>
<keyword evidence="4" id="KW-0833">Ubl conjugation pathway</keyword>
<dbReference type="PANTHER" id="PTHR43982:SF6">
    <property type="entry name" value="UBIQUITIN CARBOXYL-TERMINAL HYDROLASE 2-RELATED"/>
    <property type="match status" value="1"/>
</dbReference>
<dbReference type="GO" id="GO:0004843">
    <property type="term" value="F:cysteine-type deubiquitinase activity"/>
    <property type="evidence" value="ECO:0007669"/>
    <property type="project" value="UniProtKB-EC"/>
</dbReference>
<dbReference type="Pfam" id="PF00443">
    <property type="entry name" value="UCH"/>
    <property type="match status" value="2"/>
</dbReference>
<evidence type="ECO:0000313" key="11">
    <source>
        <dbReference type="Proteomes" id="UP000799444"/>
    </source>
</evidence>
<keyword evidence="7" id="KW-0175">Coiled coil</keyword>
<feature type="domain" description="USP" evidence="9">
    <location>
        <begin position="624"/>
        <end position="1151"/>
    </location>
</feature>
<evidence type="ECO:0000256" key="8">
    <source>
        <dbReference type="SAM" id="MobiDB-lite"/>
    </source>
</evidence>
<dbReference type="Pfam" id="PF13446">
    <property type="entry name" value="RPT"/>
    <property type="match status" value="3"/>
</dbReference>
<dbReference type="PROSITE" id="PS50235">
    <property type="entry name" value="USP_3"/>
    <property type="match status" value="1"/>
</dbReference>
<protein>
    <recommendedName>
        <fullName evidence="2">ubiquitinyl hydrolase 1</fullName>
        <ecNumber evidence="2">3.4.19.12</ecNumber>
    </recommendedName>
</protein>
<dbReference type="GO" id="GO:0043161">
    <property type="term" value="P:proteasome-mediated ubiquitin-dependent protein catabolic process"/>
    <property type="evidence" value="ECO:0007669"/>
    <property type="project" value="InterPro"/>
</dbReference>
<keyword evidence="11" id="KW-1185">Reference proteome</keyword>
<dbReference type="Proteomes" id="UP000799444">
    <property type="component" value="Unassembled WGS sequence"/>
</dbReference>
<reference evidence="10" key="1">
    <citation type="journal article" date="2020" name="Stud. Mycol.">
        <title>101 Dothideomycetes genomes: a test case for predicting lifestyles and emergence of pathogens.</title>
        <authorList>
            <person name="Haridas S."/>
            <person name="Albert R."/>
            <person name="Binder M."/>
            <person name="Bloem J."/>
            <person name="Labutti K."/>
            <person name="Salamov A."/>
            <person name="Andreopoulos B."/>
            <person name="Baker S."/>
            <person name="Barry K."/>
            <person name="Bills G."/>
            <person name="Bluhm B."/>
            <person name="Cannon C."/>
            <person name="Castanera R."/>
            <person name="Culley D."/>
            <person name="Daum C."/>
            <person name="Ezra D."/>
            <person name="Gonzalez J."/>
            <person name="Henrissat B."/>
            <person name="Kuo A."/>
            <person name="Liang C."/>
            <person name="Lipzen A."/>
            <person name="Lutzoni F."/>
            <person name="Magnuson J."/>
            <person name="Mondo S."/>
            <person name="Nolan M."/>
            <person name="Ohm R."/>
            <person name="Pangilinan J."/>
            <person name="Park H.-J."/>
            <person name="Ramirez L."/>
            <person name="Alfaro M."/>
            <person name="Sun H."/>
            <person name="Tritt A."/>
            <person name="Yoshinaga Y."/>
            <person name="Zwiers L.-H."/>
            <person name="Turgeon B."/>
            <person name="Goodwin S."/>
            <person name="Spatafora J."/>
            <person name="Crous P."/>
            <person name="Grigoriev I."/>
        </authorList>
    </citation>
    <scope>NUCLEOTIDE SEQUENCE</scope>
    <source>
        <strain evidence="10">CBS 125425</strain>
    </source>
</reference>
<gene>
    <name evidence="10" type="ORF">EJ04DRAFT_78256</name>
</gene>
<dbReference type="InterPro" id="IPR018200">
    <property type="entry name" value="USP_CS"/>
</dbReference>
<keyword evidence="5" id="KW-0378">Hydrolase</keyword>
<feature type="region of interest" description="Disordered" evidence="8">
    <location>
        <begin position="720"/>
        <end position="811"/>
    </location>
</feature>
<dbReference type="OrthoDB" id="2420415at2759"/>
<dbReference type="PANTHER" id="PTHR43982">
    <property type="entry name" value="UBIQUITIN CARBOXYL-TERMINAL HYDROLASE"/>
    <property type="match status" value="1"/>
</dbReference>
<feature type="compositionally biased region" description="Basic and acidic residues" evidence="8">
    <location>
        <begin position="1157"/>
        <end position="1183"/>
    </location>
</feature>
<evidence type="ECO:0000256" key="3">
    <source>
        <dbReference type="ARBA" id="ARBA00022670"/>
    </source>
</evidence>
<feature type="coiled-coil region" evidence="7">
    <location>
        <begin position="976"/>
        <end position="1003"/>
    </location>
</feature>